<evidence type="ECO:0000313" key="3">
    <source>
        <dbReference type="Proteomes" id="UP000507470"/>
    </source>
</evidence>
<evidence type="ECO:0000313" key="2">
    <source>
        <dbReference type="EMBL" id="CAC5424745.1"/>
    </source>
</evidence>
<dbReference type="AlphaFoldDB" id="A0A6J8EZ08"/>
<keyword evidence="3" id="KW-1185">Reference proteome</keyword>
<feature type="region of interest" description="Disordered" evidence="1">
    <location>
        <begin position="276"/>
        <end position="322"/>
    </location>
</feature>
<organism evidence="2 3">
    <name type="scientific">Mytilus coruscus</name>
    <name type="common">Sea mussel</name>
    <dbReference type="NCBI Taxonomy" id="42192"/>
    <lineage>
        <taxon>Eukaryota</taxon>
        <taxon>Metazoa</taxon>
        <taxon>Spiralia</taxon>
        <taxon>Lophotrochozoa</taxon>
        <taxon>Mollusca</taxon>
        <taxon>Bivalvia</taxon>
        <taxon>Autobranchia</taxon>
        <taxon>Pteriomorphia</taxon>
        <taxon>Mytilida</taxon>
        <taxon>Mytiloidea</taxon>
        <taxon>Mytilidae</taxon>
        <taxon>Mytilinae</taxon>
        <taxon>Mytilus</taxon>
    </lineage>
</organism>
<proteinExistence type="predicted"/>
<dbReference type="EMBL" id="CACVKT020010058">
    <property type="protein sequence ID" value="CAC5424745.1"/>
    <property type="molecule type" value="Genomic_DNA"/>
</dbReference>
<name>A0A6J8EZ08_MYTCO</name>
<dbReference type="Proteomes" id="UP000507470">
    <property type="component" value="Unassembled WGS sequence"/>
</dbReference>
<accession>A0A6J8EZ08</accession>
<gene>
    <name evidence="2" type="ORF">MCOR_56622</name>
</gene>
<reference evidence="2 3" key="1">
    <citation type="submission" date="2020-06" db="EMBL/GenBank/DDBJ databases">
        <authorList>
            <person name="Li R."/>
            <person name="Bekaert M."/>
        </authorList>
    </citation>
    <scope>NUCLEOTIDE SEQUENCE [LARGE SCALE GENOMIC DNA]</scope>
    <source>
        <strain evidence="3">wild</strain>
    </source>
</reference>
<protein>
    <submittedName>
        <fullName evidence="2">Uncharacterized protein</fullName>
    </submittedName>
</protein>
<feature type="compositionally biased region" description="Polar residues" evidence="1">
    <location>
        <begin position="289"/>
        <end position="322"/>
    </location>
</feature>
<sequence>MFNTTCRIDANGYMVQRVIQEDLSKICEELRSNKSCSQLNDKIKQMCKLTKNQINNPKKGQTKAILYQMCKLNPTTELMKDKAKQKRTKKKDNLEQTNLELQLTECKVKISNLLTVDQEYSQTIELLSSKLCIQSPLDNSSQHPSNHQIHQLEMKFEGQINNLKMNFEHQLNIMSLQMKYNTEVNELKCKLYHMENECNKYKTPASGNQQLPSQYAQMNTRFAPFPGSQNGNFTQQTLNHPQTPGVQWTRPPIWIRPPPYQAHMGLVFTPYAHYVQQQKTHSSHDTRPKNNLPTRQRVNTEKQGQNRARMQRANQKQTKTQN</sequence>
<evidence type="ECO:0000256" key="1">
    <source>
        <dbReference type="SAM" id="MobiDB-lite"/>
    </source>
</evidence>